<gene>
    <name evidence="2" type="ORF">pipiens_004328</name>
</gene>
<dbReference type="AlphaFoldDB" id="A0ABD1CJX9"/>
<dbReference type="Proteomes" id="UP001562425">
    <property type="component" value="Unassembled WGS sequence"/>
</dbReference>
<comment type="caution">
    <text evidence="2">The sequence shown here is derived from an EMBL/GenBank/DDBJ whole genome shotgun (WGS) entry which is preliminary data.</text>
</comment>
<feature type="region of interest" description="Disordered" evidence="1">
    <location>
        <begin position="98"/>
        <end position="131"/>
    </location>
</feature>
<evidence type="ECO:0000313" key="3">
    <source>
        <dbReference type="Proteomes" id="UP001562425"/>
    </source>
</evidence>
<keyword evidence="3" id="KW-1185">Reference proteome</keyword>
<reference evidence="2 3" key="1">
    <citation type="submission" date="2024-05" db="EMBL/GenBank/DDBJ databases">
        <title>Culex pipiens pipiens assembly and annotation.</title>
        <authorList>
            <person name="Alout H."/>
            <person name="Durand T."/>
        </authorList>
    </citation>
    <scope>NUCLEOTIDE SEQUENCE [LARGE SCALE GENOMIC DNA]</scope>
    <source>
        <strain evidence="2">HA-2024</strain>
        <tissue evidence="2">Whole body</tissue>
    </source>
</reference>
<name>A0ABD1CJX9_CULPP</name>
<accession>A0ABD1CJX9</accession>
<organism evidence="2 3">
    <name type="scientific">Culex pipiens pipiens</name>
    <name type="common">Northern house mosquito</name>
    <dbReference type="NCBI Taxonomy" id="38569"/>
    <lineage>
        <taxon>Eukaryota</taxon>
        <taxon>Metazoa</taxon>
        <taxon>Ecdysozoa</taxon>
        <taxon>Arthropoda</taxon>
        <taxon>Hexapoda</taxon>
        <taxon>Insecta</taxon>
        <taxon>Pterygota</taxon>
        <taxon>Neoptera</taxon>
        <taxon>Endopterygota</taxon>
        <taxon>Diptera</taxon>
        <taxon>Nematocera</taxon>
        <taxon>Culicoidea</taxon>
        <taxon>Culicidae</taxon>
        <taxon>Culicinae</taxon>
        <taxon>Culicini</taxon>
        <taxon>Culex</taxon>
        <taxon>Culex</taxon>
    </lineage>
</organism>
<evidence type="ECO:0000313" key="2">
    <source>
        <dbReference type="EMBL" id="KAL1376692.1"/>
    </source>
</evidence>
<proteinExistence type="predicted"/>
<protein>
    <submittedName>
        <fullName evidence="2">Uncharacterized protein</fullName>
    </submittedName>
</protein>
<dbReference type="EMBL" id="JBEHCU010011471">
    <property type="protein sequence ID" value="KAL1376692.1"/>
    <property type="molecule type" value="Genomic_DNA"/>
</dbReference>
<feature type="compositionally biased region" description="Basic and acidic residues" evidence="1">
    <location>
        <begin position="100"/>
        <end position="131"/>
    </location>
</feature>
<evidence type="ECO:0000256" key="1">
    <source>
        <dbReference type="SAM" id="MobiDB-lite"/>
    </source>
</evidence>
<sequence length="131" mass="14936">MLPASLSAQNLGFESQRVENYRVDLTQRVGPRFSFSPNPEIISRLGLTGWPGEEIIIYSWRRNNNKERAFRSGDSHGLASGVRRWAVLFAVCFGGRRRRRSDDDGLRAVKESKNADSHTHTRFKEESGDLK</sequence>